<dbReference type="EMBL" id="GDJX01004330">
    <property type="protein sequence ID" value="JAT63606.1"/>
    <property type="molecule type" value="Transcribed_RNA"/>
</dbReference>
<dbReference type="AlphaFoldDB" id="A0A1D1Z9N3"/>
<dbReference type="PANTHER" id="PTHR14237">
    <property type="entry name" value="MOLYBDOPTERIN COFACTOR SULFURASE MOSC"/>
    <property type="match status" value="1"/>
</dbReference>
<dbReference type="InterPro" id="IPR015421">
    <property type="entry name" value="PyrdxlP-dep_Trfase_major"/>
</dbReference>
<sequence length="434" mass="49231">DDDDDDEKNDDEITYNLFAYPAQCNFSGMRFPLNWISKVKRLNTKKSKTLVLLDAAAFVPSAQLSLADKDSSPDFVCLSFYKMFGYPTGLGALLVKTELNPILGKGYFGGGTINSVVYEQTWQEFSKEMSTRYEDGTVNFLNIIALDHSFDAFERIYGNIKNVSKHVTSLNTFLSRNMRSLRHWNGQRVCTINSDRDFSDSKRQGGILSFNVRRSDGSKTGYFEMEKLASSFGIHIRSGGNCNPGSIARWCGVSAEEVIVNYGEGKYCSDEKDIYKGKFYGAARVSIGAMTTIEEILIWLDFFKRYYVEIMPGKTVHDLSVSTVSKSLKPPVYTKDMDKSDIKNMDKDDVHPSKISEVLEFPILPKDLKSSKLLNHEPINYSKLPQDLSSFKIYKYDYEDLPPAVSKLQRYSTKIGNGQQRPNIVRRSIYILTN</sequence>
<dbReference type="GO" id="GO:0008265">
    <property type="term" value="F:molybdenum cofactor sulfurtransferase activity"/>
    <property type="evidence" value="ECO:0007669"/>
    <property type="project" value="TreeGrafter"/>
</dbReference>
<feature type="domain" description="Aminotransferase class V" evidence="1">
    <location>
        <begin position="16"/>
        <end position="296"/>
    </location>
</feature>
<proteinExistence type="predicted"/>
<protein>
    <submittedName>
        <fullName evidence="2">Molybdenum cofactor sulfurase</fullName>
    </submittedName>
</protein>
<organism evidence="2">
    <name type="scientific">Anthurium amnicola</name>
    <dbReference type="NCBI Taxonomy" id="1678845"/>
    <lineage>
        <taxon>Eukaryota</taxon>
        <taxon>Viridiplantae</taxon>
        <taxon>Streptophyta</taxon>
        <taxon>Embryophyta</taxon>
        <taxon>Tracheophyta</taxon>
        <taxon>Spermatophyta</taxon>
        <taxon>Magnoliopsida</taxon>
        <taxon>Liliopsida</taxon>
        <taxon>Araceae</taxon>
        <taxon>Pothoideae</taxon>
        <taxon>Potheae</taxon>
        <taxon>Anthurium</taxon>
    </lineage>
</organism>
<feature type="non-terminal residue" evidence="2">
    <location>
        <position position="1"/>
    </location>
</feature>
<dbReference type="InterPro" id="IPR015422">
    <property type="entry name" value="PyrdxlP-dep_Trfase_small"/>
</dbReference>
<dbReference type="SUPFAM" id="SSF53383">
    <property type="entry name" value="PLP-dependent transferases"/>
    <property type="match status" value="1"/>
</dbReference>
<dbReference type="GO" id="GO:0043545">
    <property type="term" value="P:molybdopterin cofactor metabolic process"/>
    <property type="evidence" value="ECO:0007669"/>
    <property type="project" value="TreeGrafter"/>
</dbReference>
<dbReference type="Pfam" id="PF00266">
    <property type="entry name" value="Aminotran_5"/>
    <property type="match status" value="1"/>
</dbReference>
<accession>A0A1D1Z9N3</accession>
<dbReference type="InterPro" id="IPR015424">
    <property type="entry name" value="PyrdxlP-dep_Trfase"/>
</dbReference>
<dbReference type="InterPro" id="IPR000192">
    <property type="entry name" value="Aminotrans_V_dom"/>
</dbReference>
<evidence type="ECO:0000313" key="2">
    <source>
        <dbReference type="EMBL" id="JAT63606.1"/>
    </source>
</evidence>
<gene>
    <name evidence="2" type="primary">Mocos</name>
    <name evidence="2" type="ORF">g.37463</name>
</gene>
<reference evidence="2" key="1">
    <citation type="submission" date="2015-07" db="EMBL/GenBank/DDBJ databases">
        <title>Transcriptome Assembly of Anthurium amnicola.</title>
        <authorList>
            <person name="Suzuki J."/>
        </authorList>
    </citation>
    <scope>NUCLEOTIDE SEQUENCE</scope>
</reference>
<evidence type="ECO:0000259" key="1">
    <source>
        <dbReference type="Pfam" id="PF00266"/>
    </source>
</evidence>
<name>A0A1D1Z9N3_9ARAE</name>
<dbReference type="PANTHER" id="PTHR14237:SF80">
    <property type="entry name" value="MOLYBDENUM COFACTOR SULFURASE"/>
    <property type="match status" value="1"/>
</dbReference>
<dbReference type="Gene3D" id="3.40.640.10">
    <property type="entry name" value="Type I PLP-dependent aspartate aminotransferase-like (Major domain)"/>
    <property type="match status" value="1"/>
</dbReference>
<dbReference type="Gene3D" id="3.90.1150.10">
    <property type="entry name" value="Aspartate Aminotransferase, domain 1"/>
    <property type="match status" value="1"/>
</dbReference>